<dbReference type="PROSITE" id="PS01031">
    <property type="entry name" value="SHSP"/>
    <property type="match status" value="1"/>
</dbReference>
<feature type="compositionally biased region" description="Low complexity" evidence="3">
    <location>
        <begin position="246"/>
        <end position="262"/>
    </location>
</feature>
<dbReference type="CDD" id="cd06526">
    <property type="entry name" value="metazoan_ACD"/>
    <property type="match status" value="1"/>
</dbReference>
<proteinExistence type="inferred from homology"/>
<evidence type="ECO:0000313" key="6">
    <source>
        <dbReference type="Proteomes" id="UP000747542"/>
    </source>
</evidence>
<sequence length="651" mass="71286">MPSGKSLNVVQREGFFDDAFFKEAWEDFDRAVQSVLDKFDNTGLKVDQGSRTECRDVYSKIRTSNIDQDLYASQALQITEKDGKFQAVMDVKDFNPRELQVRAVDERIVVEGSYQKVSEDGSSLSHKSFYKEFALPPAADIDQVSTALSKDGVLTIKAPKKDGAAITEGPKTSSSSSSTSNVQQSSFNDGNSTSSFKSSSSKSVMQSSSSFESSTTDGLEGLPKEMREKLMFCDSGFGSTKTSTCSSPAPSEAGSESSRVSSTMEFDLAKKAPMRSEVAFNVTSPNQPTPPPIFQQTPQPAHQQPPQPQQYPQTQFQQPPQSRFQQPPQPQFQQPPQPQFQQPPQPQFQQPPQPPQPPHFQRLPQFMPQLLPQKIFQQFPQSAAQPDLQPMTKTAPQVPLAPLQPVGKGNQTTVNISEENGRRVLTSQTSSVVQEKDGFMEHRETAAEIGDKDSQAARREATTKMTHQEEDPEGKFKRSEAADAAEVSESCVQQMPDGSVMSVKKSSTSSSSVKQSFSSSTGDAACPFFQPPNFPTGFGDLKNLMNRGHSLMSQMSTDSMASTLSGRSGFTDMSNFSQFSDTSSQYSGMTNLSNMSNFSDMSSMSQNPNVTNTGNMPQDFQSPRVAKSFSSSSTSSFNKSSFSSSFGDRNF</sequence>
<keyword evidence="5" id="KW-0346">Stress response</keyword>
<dbReference type="EMBL" id="JAHLQT010032117">
    <property type="protein sequence ID" value="KAG7159822.1"/>
    <property type="molecule type" value="Genomic_DNA"/>
</dbReference>
<feature type="region of interest" description="Disordered" evidence="3">
    <location>
        <begin position="238"/>
        <end position="407"/>
    </location>
</feature>
<feature type="compositionally biased region" description="Polar residues" evidence="3">
    <location>
        <begin position="606"/>
        <end position="621"/>
    </location>
</feature>
<feature type="compositionally biased region" description="Low complexity" evidence="3">
    <location>
        <begin position="628"/>
        <end position="651"/>
    </location>
</feature>
<evidence type="ECO:0000256" key="3">
    <source>
        <dbReference type="SAM" id="MobiDB-lite"/>
    </source>
</evidence>
<evidence type="ECO:0000256" key="1">
    <source>
        <dbReference type="PROSITE-ProRule" id="PRU00285"/>
    </source>
</evidence>
<evidence type="ECO:0000313" key="5">
    <source>
        <dbReference type="EMBL" id="KAG7159822.1"/>
    </source>
</evidence>
<feature type="region of interest" description="Disordered" evidence="3">
    <location>
        <begin position="450"/>
        <end position="522"/>
    </location>
</feature>
<evidence type="ECO:0000256" key="2">
    <source>
        <dbReference type="RuleBase" id="RU003616"/>
    </source>
</evidence>
<feature type="region of interest" description="Disordered" evidence="3">
    <location>
        <begin position="597"/>
        <end position="651"/>
    </location>
</feature>
<feature type="compositionally biased region" description="Low complexity" evidence="3">
    <location>
        <begin position="499"/>
        <end position="520"/>
    </location>
</feature>
<dbReference type="InterPro" id="IPR002068">
    <property type="entry name" value="A-crystallin/Hsp20_dom"/>
</dbReference>
<dbReference type="GO" id="GO:0005634">
    <property type="term" value="C:nucleus"/>
    <property type="evidence" value="ECO:0007669"/>
    <property type="project" value="TreeGrafter"/>
</dbReference>
<evidence type="ECO:0000259" key="4">
    <source>
        <dbReference type="PROSITE" id="PS01031"/>
    </source>
</evidence>
<accession>A0A8J5JKD4</accession>
<dbReference type="GO" id="GO:0051082">
    <property type="term" value="F:unfolded protein binding"/>
    <property type="evidence" value="ECO:0007669"/>
    <property type="project" value="TreeGrafter"/>
</dbReference>
<feature type="region of interest" description="Disordered" evidence="3">
    <location>
        <begin position="163"/>
        <end position="220"/>
    </location>
</feature>
<keyword evidence="6" id="KW-1185">Reference proteome</keyword>
<organism evidence="5 6">
    <name type="scientific">Homarus americanus</name>
    <name type="common">American lobster</name>
    <dbReference type="NCBI Taxonomy" id="6706"/>
    <lineage>
        <taxon>Eukaryota</taxon>
        <taxon>Metazoa</taxon>
        <taxon>Ecdysozoa</taxon>
        <taxon>Arthropoda</taxon>
        <taxon>Crustacea</taxon>
        <taxon>Multicrustacea</taxon>
        <taxon>Malacostraca</taxon>
        <taxon>Eumalacostraca</taxon>
        <taxon>Eucarida</taxon>
        <taxon>Decapoda</taxon>
        <taxon>Pleocyemata</taxon>
        <taxon>Astacidea</taxon>
        <taxon>Nephropoidea</taxon>
        <taxon>Nephropidae</taxon>
        <taxon>Homarus</taxon>
    </lineage>
</organism>
<dbReference type="InterPro" id="IPR001436">
    <property type="entry name" value="Alpha-crystallin/sHSP_animal"/>
</dbReference>
<dbReference type="PANTHER" id="PTHR45640">
    <property type="entry name" value="HEAT SHOCK PROTEIN HSP-12.2-RELATED"/>
    <property type="match status" value="1"/>
</dbReference>
<reference evidence="5" key="1">
    <citation type="journal article" date="2021" name="Sci. Adv.">
        <title>The American lobster genome reveals insights on longevity, neural, and immune adaptations.</title>
        <authorList>
            <person name="Polinski J.M."/>
            <person name="Zimin A.V."/>
            <person name="Clark K.F."/>
            <person name="Kohn A.B."/>
            <person name="Sadowski N."/>
            <person name="Timp W."/>
            <person name="Ptitsyn A."/>
            <person name="Khanna P."/>
            <person name="Romanova D.Y."/>
            <person name="Williams P."/>
            <person name="Greenwood S.J."/>
            <person name="Moroz L.L."/>
            <person name="Walt D.R."/>
            <person name="Bodnar A.G."/>
        </authorList>
    </citation>
    <scope>NUCLEOTIDE SEQUENCE</scope>
    <source>
        <strain evidence="5">GMGI-L3</strain>
    </source>
</reference>
<dbReference type="GO" id="GO:0005737">
    <property type="term" value="C:cytoplasm"/>
    <property type="evidence" value="ECO:0007669"/>
    <property type="project" value="TreeGrafter"/>
</dbReference>
<protein>
    <submittedName>
        <fullName evidence="5">Heat shock protein 23-like</fullName>
    </submittedName>
</protein>
<comment type="similarity">
    <text evidence="1 2">Belongs to the small heat shock protein (HSP20) family.</text>
</comment>
<feature type="compositionally biased region" description="Pro residues" evidence="3">
    <location>
        <begin position="327"/>
        <end position="358"/>
    </location>
</feature>
<feature type="compositionally biased region" description="Low complexity" evidence="3">
    <location>
        <begin position="310"/>
        <end position="326"/>
    </location>
</feature>
<name>A0A8J5JKD4_HOMAM</name>
<feature type="domain" description="SHSP" evidence="4">
    <location>
        <begin position="67"/>
        <end position="175"/>
    </location>
</feature>
<comment type="caution">
    <text evidence="5">The sequence shown here is derived from an EMBL/GenBank/DDBJ whole genome shotgun (WGS) entry which is preliminary data.</text>
</comment>
<gene>
    <name evidence="5" type="primary">Hsp23-L</name>
    <name evidence="5" type="ORF">Hamer_G022204</name>
</gene>
<dbReference type="AlphaFoldDB" id="A0A8J5JKD4"/>
<dbReference type="Proteomes" id="UP000747542">
    <property type="component" value="Unassembled WGS sequence"/>
</dbReference>
<dbReference type="GO" id="GO:0042026">
    <property type="term" value="P:protein refolding"/>
    <property type="evidence" value="ECO:0007669"/>
    <property type="project" value="TreeGrafter"/>
</dbReference>
<feature type="compositionally biased region" description="Polar residues" evidence="3">
    <location>
        <begin position="375"/>
        <end position="384"/>
    </location>
</feature>
<feature type="compositionally biased region" description="Low complexity" evidence="3">
    <location>
        <begin position="172"/>
        <end position="215"/>
    </location>
</feature>
<feature type="compositionally biased region" description="Basic and acidic residues" evidence="3">
    <location>
        <begin position="450"/>
        <end position="481"/>
    </location>
</feature>
<dbReference type="GO" id="GO:0009408">
    <property type="term" value="P:response to heat"/>
    <property type="evidence" value="ECO:0007669"/>
    <property type="project" value="TreeGrafter"/>
</dbReference>
<dbReference type="PANTHER" id="PTHR45640:SF26">
    <property type="entry name" value="RE23625P"/>
    <property type="match status" value="1"/>
</dbReference>
<dbReference type="OrthoDB" id="6368705at2759"/>
<dbReference type="Pfam" id="PF00011">
    <property type="entry name" value="HSP20"/>
    <property type="match status" value="1"/>
</dbReference>